<dbReference type="STRING" id="1150368.SAMN02927921_02782"/>
<dbReference type="InterPro" id="IPR023997">
    <property type="entry name" value="TonB-dep_OMP_SusC/RagA_CS"/>
</dbReference>
<dbReference type="NCBIfam" id="TIGR04057">
    <property type="entry name" value="SusC_RagA_signa"/>
    <property type="match status" value="1"/>
</dbReference>
<dbReference type="Gene3D" id="2.170.130.10">
    <property type="entry name" value="TonB-dependent receptor, plug domain"/>
    <property type="match status" value="1"/>
</dbReference>
<dbReference type="InterPro" id="IPR039426">
    <property type="entry name" value="TonB-dep_rcpt-like"/>
</dbReference>
<dbReference type="AlphaFoldDB" id="A0A1K1QRC2"/>
<evidence type="ECO:0000256" key="5">
    <source>
        <dbReference type="ARBA" id="ARBA00023077"/>
    </source>
</evidence>
<dbReference type="Proteomes" id="UP000182248">
    <property type="component" value="Unassembled WGS sequence"/>
</dbReference>
<evidence type="ECO:0000256" key="6">
    <source>
        <dbReference type="ARBA" id="ARBA00023136"/>
    </source>
</evidence>
<evidence type="ECO:0000256" key="9">
    <source>
        <dbReference type="RuleBase" id="RU003357"/>
    </source>
</evidence>
<dbReference type="InterPro" id="IPR023996">
    <property type="entry name" value="TonB-dep_OMP_SusC/RagA"/>
</dbReference>
<dbReference type="InterPro" id="IPR036942">
    <property type="entry name" value="Beta-barrel_TonB_sf"/>
</dbReference>
<feature type="signal peptide" evidence="10">
    <location>
        <begin position="1"/>
        <end position="23"/>
    </location>
</feature>
<evidence type="ECO:0000256" key="8">
    <source>
        <dbReference type="PROSITE-ProRule" id="PRU01360"/>
    </source>
</evidence>
<feature type="domain" description="TonB-dependent receptor-like beta-barrel" evidence="11">
    <location>
        <begin position="396"/>
        <end position="981"/>
    </location>
</feature>
<keyword evidence="2 8" id="KW-0813">Transport</keyword>
<evidence type="ECO:0000256" key="4">
    <source>
        <dbReference type="ARBA" id="ARBA00022692"/>
    </source>
</evidence>
<keyword evidence="6 8" id="KW-0472">Membrane</keyword>
<dbReference type="SUPFAM" id="SSF56935">
    <property type="entry name" value="Porins"/>
    <property type="match status" value="1"/>
</dbReference>
<dbReference type="GO" id="GO:0009279">
    <property type="term" value="C:cell outer membrane"/>
    <property type="evidence" value="ECO:0007669"/>
    <property type="project" value="UniProtKB-SubCell"/>
</dbReference>
<comment type="subcellular location">
    <subcellularLocation>
        <location evidence="1 8">Cell outer membrane</location>
        <topology evidence="1 8">Multi-pass membrane protein</topology>
    </subcellularLocation>
</comment>
<sequence length="1027" mass="113323">MKINFIKNLALIFTIFIYGSIQAQSTVSGTVSDAMGPLPGANILVKGTTNGTQTDFDGNYSIDNVGEDAVLVISYVGYKSQELTVNGRSTINVTLAEDAQALDEVVIIGYGETTRRDATGSVVSVKAEDFNKGVIAAPEELIQGKSAGVQITSSSGEPGAGINIRIRGTSSVRSNNNPLFVVDGIPLSGDNTASGGADIGRGSSASKNPLNFINPNDIASIDVLKDASATAIYGSRGANGVVIITTKSGKGKQGSLEYSTTASVSKAANTYDLLNRDQFLQGIEKYGGNVSEQDEGSDTDWQDQILRTSFSQTHNLSYSNGYETGDYRLSLSYSDQEGIVKNSSMERLNGRLNLNQRLFNDKLKLGAQITFSRVNDEAPLITDNAGHEGDLLGATYAANPTWPADPQFQFSTSNLNPLSMLEYYRDNTHTNRSLINLSASYDFTDEFNIKVNTGFDNSSSNREGALSPLLFMGGVFENGRAFIAEQDNSSQLLEVLFNYRKEFENSKLSAMLGYSYQQFKNEGRNYQGWGFPDNDMGGMIHDLKTTDRSIRNSITGSYQQYGYGTTEAFVNRLFPEDITEEISVSDVPIRAAISDWFKYTDELQSFFGRLNYTLKDRYLFTATLRADGSSRFGGNNKYGYFPSGAFAWILSDEEFIPDVFYNLKLRLGYGVTGNQEIPHNRYQTRQRYAGLGINANSGEVQRVGLDNVAFANPDLKWEQTQQFNVGLDFGFLDNRLSGSVDLYRKNTTDLLMQIMSAQPAPQEFVYRNLDADVINQGFEITLNYGVIETEDFTWDLGTNLSYNDNEVKNFDGTVDTGGINGQGLTGAFAQRIQDGQPLFSYFLREFAGYDENGLTVYNGGDRQQFVGKSALPKYNLGISTSFTYKNWDLSAFLAGQFGHYIYNNTRNAFFTAGAIGNGRNVTRDILSRQESNLNAADVSTRFLEKGDFLRLQNITLGHNFKFADNSKVFKSFRLYLNAQNLFVITNYSGLDPEVNVNKELDGVPSLGIDYTSYPRPRIFTLGLNATF</sequence>
<keyword evidence="14" id="KW-1185">Reference proteome</keyword>
<dbReference type="OrthoDB" id="9768177at2"/>
<evidence type="ECO:0000313" key="14">
    <source>
        <dbReference type="Proteomes" id="UP000182248"/>
    </source>
</evidence>
<name>A0A1K1QRC2_9FLAO</name>
<feature type="domain" description="TonB-dependent receptor plug" evidence="12">
    <location>
        <begin position="115"/>
        <end position="241"/>
    </location>
</feature>
<keyword evidence="10" id="KW-0732">Signal</keyword>
<gene>
    <name evidence="13" type="ORF">SAMN02927921_02782</name>
</gene>
<evidence type="ECO:0000256" key="3">
    <source>
        <dbReference type="ARBA" id="ARBA00022452"/>
    </source>
</evidence>
<dbReference type="InterPro" id="IPR037066">
    <property type="entry name" value="Plug_dom_sf"/>
</dbReference>
<evidence type="ECO:0000256" key="1">
    <source>
        <dbReference type="ARBA" id="ARBA00004571"/>
    </source>
</evidence>
<protein>
    <submittedName>
        <fullName evidence="13">Iron complex outermembrane recepter protein</fullName>
    </submittedName>
</protein>
<organism evidence="13 14">
    <name type="scientific">Sinomicrobium oceani</name>
    <dbReference type="NCBI Taxonomy" id="1150368"/>
    <lineage>
        <taxon>Bacteria</taxon>
        <taxon>Pseudomonadati</taxon>
        <taxon>Bacteroidota</taxon>
        <taxon>Flavobacteriia</taxon>
        <taxon>Flavobacteriales</taxon>
        <taxon>Flavobacteriaceae</taxon>
        <taxon>Sinomicrobium</taxon>
    </lineage>
</organism>
<keyword evidence="3 8" id="KW-1134">Transmembrane beta strand</keyword>
<dbReference type="InterPro" id="IPR008969">
    <property type="entry name" value="CarboxyPept-like_regulatory"/>
</dbReference>
<evidence type="ECO:0000259" key="12">
    <source>
        <dbReference type="Pfam" id="PF07715"/>
    </source>
</evidence>
<comment type="similarity">
    <text evidence="8 9">Belongs to the TonB-dependent receptor family.</text>
</comment>
<dbReference type="PROSITE" id="PS52016">
    <property type="entry name" value="TONB_DEPENDENT_REC_3"/>
    <property type="match status" value="1"/>
</dbReference>
<evidence type="ECO:0000256" key="7">
    <source>
        <dbReference type="ARBA" id="ARBA00023237"/>
    </source>
</evidence>
<feature type="chain" id="PRO_5009667248" evidence="10">
    <location>
        <begin position="24"/>
        <end position="1027"/>
    </location>
</feature>
<evidence type="ECO:0000256" key="10">
    <source>
        <dbReference type="SAM" id="SignalP"/>
    </source>
</evidence>
<dbReference type="InterPro" id="IPR000531">
    <property type="entry name" value="Beta-barrel_TonB"/>
</dbReference>
<evidence type="ECO:0000313" key="13">
    <source>
        <dbReference type="EMBL" id="SFW62490.1"/>
    </source>
</evidence>
<dbReference type="Gene3D" id="2.40.170.20">
    <property type="entry name" value="TonB-dependent receptor, beta-barrel domain"/>
    <property type="match status" value="1"/>
</dbReference>
<keyword evidence="4 8" id="KW-0812">Transmembrane</keyword>
<dbReference type="Pfam" id="PF00593">
    <property type="entry name" value="TonB_dep_Rec_b-barrel"/>
    <property type="match status" value="1"/>
</dbReference>
<keyword evidence="5 9" id="KW-0798">TonB box</keyword>
<dbReference type="Pfam" id="PF13715">
    <property type="entry name" value="CarbopepD_reg_2"/>
    <property type="match status" value="1"/>
</dbReference>
<dbReference type="Pfam" id="PF07715">
    <property type="entry name" value="Plug"/>
    <property type="match status" value="1"/>
</dbReference>
<dbReference type="InterPro" id="IPR012910">
    <property type="entry name" value="Plug_dom"/>
</dbReference>
<keyword evidence="7 8" id="KW-0998">Cell outer membrane</keyword>
<dbReference type="RefSeq" id="WP_072317992.1">
    <property type="nucleotide sequence ID" value="NZ_FPJE01000015.1"/>
</dbReference>
<proteinExistence type="inferred from homology"/>
<accession>A0A1K1QRC2</accession>
<dbReference type="SUPFAM" id="SSF49464">
    <property type="entry name" value="Carboxypeptidase regulatory domain-like"/>
    <property type="match status" value="1"/>
</dbReference>
<evidence type="ECO:0000259" key="11">
    <source>
        <dbReference type="Pfam" id="PF00593"/>
    </source>
</evidence>
<reference evidence="13 14" key="1">
    <citation type="submission" date="2016-11" db="EMBL/GenBank/DDBJ databases">
        <authorList>
            <person name="Jaros S."/>
            <person name="Januszkiewicz K."/>
            <person name="Wedrychowicz H."/>
        </authorList>
    </citation>
    <scope>NUCLEOTIDE SEQUENCE [LARGE SCALE GENOMIC DNA]</scope>
    <source>
        <strain evidence="13 14">CGMCC 1.12145</strain>
    </source>
</reference>
<dbReference type="FunFam" id="2.170.130.10:FF:000008">
    <property type="entry name" value="SusC/RagA family TonB-linked outer membrane protein"/>
    <property type="match status" value="1"/>
</dbReference>
<dbReference type="EMBL" id="FPJE01000015">
    <property type="protein sequence ID" value="SFW62490.1"/>
    <property type="molecule type" value="Genomic_DNA"/>
</dbReference>
<dbReference type="NCBIfam" id="TIGR04056">
    <property type="entry name" value="OMP_RagA_SusC"/>
    <property type="match status" value="1"/>
</dbReference>
<evidence type="ECO:0000256" key="2">
    <source>
        <dbReference type="ARBA" id="ARBA00022448"/>
    </source>
</evidence>
<dbReference type="Gene3D" id="2.60.40.1120">
    <property type="entry name" value="Carboxypeptidase-like, regulatory domain"/>
    <property type="match status" value="1"/>
</dbReference>